<feature type="transmembrane region" description="Helical" evidence="2">
    <location>
        <begin position="7"/>
        <end position="28"/>
    </location>
</feature>
<dbReference type="PANTHER" id="PTHR42077:SF1">
    <property type="entry name" value="YALI0F30239P"/>
    <property type="match status" value="1"/>
</dbReference>
<proteinExistence type="predicted"/>
<keyword evidence="2" id="KW-1133">Transmembrane helix</keyword>
<dbReference type="PANTHER" id="PTHR42077">
    <property type="entry name" value="YALI0F30239P"/>
    <property type="match status" value="1"/>
</dbReference>
<keyword evidence="4" id="KW-1185">Reference proteome</keyword>
<feature type="compositionally biased region" description="Polar residues" evidence="1">
    <location>
        <begin position="94"/>
        <end position="103"/>
    </location>
</feature>
<evidence type="ECO:0000313" key="3">
    <source>
        <dbReference type="EMBL" id="KAJ5541394.1"/>
    </source>
</evidence>
<reference evidence="3 4" key="1">
    <citation type="journal article" date="2023" name="IMA Fungus">
        <title>Comparative genomic study of the Penicillium genus elucidates a diverse pangenome and 15 lateral gene transfer events.</title>
        <authorList>
            <person name="Petersen C."/>
            <person name="Sorensen T."/>
            <person name="Nielsen M.R."/>
            <person name="Sondergaard T.E."/>
            <person name="Sorensen J.L."/>
            <person name="Fitzpatrick D.A."/>
            <person name="Frisvad J.C."/>
            <person name="Nielsen K.L."/>
        </authorList>
    </citation>
    <scope>NUCLEOTIDE SEQUENCE [LARGE SCALE GENOMIC DNA]</scope>
    <source>
        <strain evidence="3 4">IBT 35679</strain>
    </source>
</reference>
<keyword evidence="2" id="KW-0812">Transmembrane</keyword>
<evidence type="ECO:0000256" key="1">
    <source>
        <dbReference type="SAM" id="MobiDB-lite"/>
    </source>
</evidence>
<evidence type="ECO:0000313" key="4">
    <source>
        <dbReference type="Proteomes" id="UP001220324"/>
    </source>
</evidence>
<sequence length="113" mass="12668">MDGLKKALPLILLLVFVAIVAFVGYAVWSVALDVKKNTRAEMERKHVSLSRDGMKVSVKEVNDESYKDRTQSVLVNVWNHTSFPAYKSRLWDMTGSSSSQTGNGAEKRKPHSK</sequence>
<organism evidence="3 4">
    <name type="scientific">Penicillium frequentans</name>
    <dbReference type="NCBI Taxonomy" id="3151616"/>
    <lineage>
        <taxon>Eukaryota</taxon>
        <taxon>Fungi</taxon>
        <taxon>Dikarya</taxon>
        <taxon>Ascomycota</taxon>
        <taxon>Pezizomycotina</taxon>
        <taxon>Eurotiomycetes</taxon>
        <taxon>Eurotiomycetidae</taxon>
        <taxon>Eurotiales</taxon>
        <taxon>Aspergillaceae</taxon>
        <taxon>Penicillium</taxon>
    </lineage>
</organism>
<comment type="caution">
    <text evidence="3">The sequence shown here is derived from an EMBL/GenBank/DDBJ whole genome shotgun (WGS) entry which is preliminary data.</text>
</comment>
<protein>
    <submittedName>
        <fullName evidence="3">Uncharacterized protein</fullName>
    </submittedName>
</protein>
<name>A0AAD6GFA6_9EURO</name>
<accession>A0AAD6GFA6</accession>
<gene>
    <name evidence="3" type="ORF">N7494_006470</name>
</gene>
<evidence type="ECO:0000256" key="2">
    <source>
        <dbReference type="SAM" id="Phobius"/>
    </source>
</evidence>
<dbReference type="Proteomes" id="UP001220324">
    <property type="component" value="Unassembled WGS sequence"/>
</dbReference>
<dbReference type="EMBL" id="JAQIZZ010000005">
    <property type="protein sequence ID" value="KAJ5541394.1"/>
    <property type="molecule type" value="Genomic_DNA"/>
</dbReference>
<feature type="region of interest" description="Disordered" evidence="1">
    <location>
        <begin position="92"/>
        <end position="113"/>
    </location>
</feature>
<keyword evidence="2" id="KW-0472">Membrane</keyword>
<dbReference type="AlphaFoldDB" id="A0AAD6GFA6"/>